<evidence type="ECO:0000313" key="4">
    <source>
        <dbReference type="Proteomes" id="UP000668358"/>
    </source>
</evidence>
<dbReference type="RefSeq" id="WP_110003094.1">
    <property type="nucleotide sequence ID" value="NZ_CATNZB010000006.1"/>
</dbReference>
<comment type="caution">
    <text evidence="2">The sequence shown here is derived from an EMBL/GenBank/DDBJ whole genome shotgun (WGS) entry which is preliminary data.</text>
</comment>
<name>A0AB35S2W9_CLOPF</name>
<reference evidence="1 4" key="2">
    <citation type="submission" date="2020-12" db="EMBL/GenBank/DDBJ databases">
        <title>Comparative genomics of Clostridium perfringens reveals patterns of host-associated phylogenetic clades and virulence factors.</title>
        <authorList>
            <person name="Smith A.H."/>
            <person name="Geier R."/>
        </authorList>
    </citation>
    <scope>NUCLEOTIDE SEQUENCE [LARGE SCALE GENOMIC DNA]</scope>
    <source>
        <strain evidence="1 4">CHD15829P</strain>
    </source>
</reference>
<accession>A0AB35S2W9</accession>
<dbReference type="AlphaFoldDB" id="A0AB35S2W9"/>
<proteinExistence type="predicted"/>
<dbReference type="EMBL" id="PJTB01000005">
    <property type="protein sequence ID" value="PWX37443.1"/>
    <property type="molecule type" value="Genomic_DNA"/>
</dbReference>
<gene>
    <name evidence="2" type="ORF">CYK91_12870</name>
    <name evidence="1" type="ORF">JJB78_11030</name>
</gene>
<sequence length="320" mass="38021">MEYITFDFYNDTKEKWLECFCEYFNLNLDKVNQYFNNFNEDEKNENNVIQDLNINLKKAKSSNVKIIGRHMTTSTSEDLKSFEKYGLMDLKFMLECDTPLSEFLARYEIKVDVNNKKIIFRGEEYPILDYIESCPRCFKDNKNIKICNKYSRCELKKNLELLASKLYNYGATLEFFIMSNLSVMQKYSTICRYPEILETINGICRHLPNSKFSPSMLGIEWANEKNKCYVIEFPAILSNMETYAPMDYESTYYKYSESFDINGYTYIDYMEKNIPQNVLDNIILIQWFIQAYFGCNEKYGSLLPNKYIKSDDIIIKEINK</sequence>
<dbReference type="Proteomes" id="UP000668358">
    <property type="component" value="Unassembled WGS sequence"/>
</dbReference>
<reference evidence="2 3" key="1">
    <citation type="journal article" date="2018" name="BMC Genomics">
        <title>Whole genome analysis reveals the diversity and evolutionary relationships between necrotic enteritis-causing strains of Clostridium perfringens.</title>
        <authorList>
            <person name="Lacey J.A."/>
            <person name="Allnutt T.R."/>
            <person name="Vezina B."/>
            <person name="Van T.T.H."/>
            <person name="Stent T."/>
            <person name="Han X."/>
            <person name="Rood J.I."/>
            <person name="Wade B."/>
            <person name="Keyburn A.L."/>
            <person name="Seeman T."/>
            <person name="Chen H."/>
            <person name="Haring V."/>
            <person name="Johanesen P.A."/>
            <person name="Lyras D."/>
            <person name="Moore R.J."/>
        </authorList>
    </citation>
    <scope>NUCLEOTIDE SEQUENCE [LARGE SCALE GENOMIC DNA]</scope>
    <source>
        <strain evidence="2 3">EUR-NE15</strain>
    </source>
</reference>
<protein>
    <recommendedName>
        <fullName evidence="5">REase associating with pPIWI RE domain-containing protein</fullName>
    </recommendedName>
</protein>
<organism evidence="2 3">
    <name type="scientific">Clostridium perfringens</name>
    <dbReference type="NCBI Taxonomy" id="1502"/>
    <lineage>
        <taxon>Bacteria</taxon>
        <taxon>Bacillati</taxon>
        <taxon>Bacillota</taxon>
        <taxon>Clostridia</taxon>
        <taxon>Eubacteriales</taxon>
        <taxon>Clostridiaceae</taxon>
        <taxon>Clostridium</taxon>
    </lineage>
</organism>
<evidence type="ECO:0008006" key="5">
    <source>
        <dbReference type="Google" id="ProtNLM"/>
    </source>
</evidence>
<dbReference type="EMBL" id="JAENRE010000004">
    <property type="protein sequence ID" value="MBO3417041.1"/>
    <property type="molecule type" value="Genomic_DNA"/>
</dbReference>
<evidence type="ECO:0000313" key="1">
    <source>
        <dbReference type="EMBL" id="MBO3417041.1"/>
    </source>
</evidence>
<evidence type="ECO:0000313" key="2">
    <source>
        <dbReference type="EMBL" id="PWX37443.1"/>
    </source>
</evidence>
<evidence type="ECO:0000313" key="3">
    <source>
        <dbReference type="Proteomes" id="UP000247117"/>
    </source>
</evidence>
<dbReference type="Proteomes" id="UP000247117">
    <property type="component" value="Unassembled WGS sequence"/>
</dbReference>